<gene>
    <name evidence="2" type="ORF">DIABBA_LOCUS4407</name>
</gene>
<dbReference type="AlphaFoldDB" id="A0A9N9SYD7"/>
<organism evidence="2 3">
    <name type="scientific">Diabrotica balteata</name>
    <name type="common">Banded cucumber beetle</name>
    <dbReference type="NCBI Taxonomy" id="107213"/>
    <lineage>
        <taxon>Eukaryota</taxon>
        <taxon>Metazoa</taxon>
        <taxon>Ecdysozoa</taxon>
        <taxon>Arthropoda</taxon>
        <taxon>Hexapoda</taxon>
        <taxon>Insecta</taxon>
        <taxon>Pterygota</taxon>
        <taxon>Neoptera</taxon>
        <taxon>Endopterygota</taxon>
        <taxon>Coleoptera</taxon>
        <taxon>Polyphaga</taxon>
        <taxon>Cucujiformia</taxon>
        <taxon>Chrysomeloidea</taxon>
        <taxon>Chrysomelidae</taxon>
        <taxon>Galerucinae</taxon>
        <taxon>Diabroticina</taxon>
        <taxon>Diabroticites</taxon>
        <taxon>Diabrotica</taxon>
    </lineage>
</organism>
<evidence type="ECO:0000313" key="3">
    <source>
        <dbReference type="Proteomes" id="UP001153709"/>
    </source>
</evidence>
<dbReference type="Proteomes" id="UP001153709">
    <property type="component" value="Chromosome 3"/>
</dbReference>
<dbReference type="PANTHER" id="PTHR10773">
    <property type="entry name" value="DNA-DIRECTED RNA POLYMERASES I, II, AND III SUBUNIT RPABC2"/>
    <property type="match status" value="1"/>
</dbReference>
<sequence>MASRSEKILQMALDDVGKELKVATITPALEKTTELVPGNVEIDITETIIINQVQETDETNENLCDKNINHQIQEFDSYNGSDLDEYNLYASSGSSYHPSEESTESENVDKNKPKDEEPNEIPKKRRRRKANKKEWKRSIVKELRISGKKYINRSGKEITEKSPLPTDCSKCRFKCQKLFSEEQRAQLCADYYSLADYTRQKTLLSSLIQIVNVSRSKQTSITKNRKESRLYHLIDNNGQRHRVCLKFFTAMFVISRKVVEKCVKEIMNKGIFVGCDKIKNSKPHNATAEIQRQQVKDHINSFPRIESHYCRRDSTKNYLNEDLNISIMYRLYQDFCTSNSLSHQSLCTKVFFMILNQL</sequence>
<name>A0A9N9SYD7_DIABA</name>
<evidence type="ECO:0000256" key="1">
    <source>
        <dbReference type="SAM" id="MobiDB-lite"/>
    </source>
</evidence>
<dbReference type="OrthoDB" id="6741802at2759"/>
<feature type="region of interest" description="Disordered" evidence="1">
    <location>
        <begin position="89"/>
        <end position="133"/>
    </location>
</feature>
<protein>
    <submittedName>
        <fullName evidence="2">Uncharacterized protein</fullName>
    </submittedName>
</protein>
<evidence type="ECO:0000313" key="2">
    <source>
        <dbReference type="EMBL" id="CAG9830745.1"/>
    </source>
</evidence>
<dbReference type="PANTHER" id="PTHR10773:SF19">
    <property type="match status" value="1"/>
</dbReference>
<feature type="compositionally biased region" description="Basic and acidic residues" evidence="1">
    <location>
        <begin position="107"/>
        <end position="122"/>
    </location>
</feature>
<reference evidence="2" key="1">
    <citation type="submission" date="2022-01" db="EMBL/GenBank/DDBJ databases">
        <authorList>
            <person name="King R."/>
        </authorList>
    </citation>
    <scope>NUCLEOTIDE SEQUENCE</scope>
</reference>
<accession>A0A9N9SYD7</accession>
<dbReference type="EMBL" id="OU898278">
    <property type="protein sequence ID" value="CAG9830745.1"/>
    <property type="molecule type" value="Genomic_DNA"/>
</dbReference>
<proteinExistence type="predicted"/>
<keyword evidence="3" id="KW-1185">Reference proteome</keyword>